<sequence length="868" mass="96505">MYTLRTILCPLWLIVALLSGIPVIARQTNTVSLANDQLSLKWSKKANGYQLLSVSVKKDGQWIALPHPSGAYTILYSRQLPDSIPSPVIGANGQPVVFPEPQYRYLHGTWKEATAPVEMNTAGTAYQLYPSAVRKEKNGLVFAGENAFVTFKASWQLDAAFAGDVRVQLEVTVKQAGYYSVASPTLVNLNNTPIQWATVPGIFQGNALNNNFINAFAYGHGLPDKPVVIRERTISTLASIITTSDAISLAVVPEPGTGRDPWQQDRITQNNWRVGLSHMNRQAQLMPTAYHPVLGEEGSQQQKGNTIRFGFRYVLQPGDWYSVFKHAVEDIYRFSDFLALKDTRRSLTDRILDMQRYGTQDSTSMWQVYDFEGSSIGAQRYLGGVHDSDKDALKNSDYGAMWMMARIANDTVLQRTRLPYARNFKLKQQHQQPGFFQGAAAGQYYLSKSKKFTEEWGAYSEPIGTTYYMLMDMGNILLFEPNDTALRKELRLAADRLLTWMQPNGQWVVAYDNATEQPLFTDVQDLRPTFYGLMIAYNLLKEEKYLTAACKGADWYISNAVNKGWFLGVCGDARFAPDFATGQSVQALLDLYELTKDIKYKDAALKAARIYTTSIYTHPVPSLQPKTVKGIERLDWEISQAGLSFEHGGALGSANHAGPILLASHAGLFVRLFALTQDSLFLQMARAAAWGRDAFVDPATGVASYYWNAMNKGAGPFPHHAWWQIGWITDYLLSEATLRSNGQLSFPRGFITPKVGPHQTYGFAPGTVLGQPAELLLKAGLLQLDNSRIDHFAAINRQQKKLYLVLLNNAVKEETVKGVIQYKYAALNGQPALKAGLLQGNFIASPDQQGFTATIPATGIQVISIDLQ</sequence>
<dbReference type="SUPFAM" id="SSF48239">
    <property type="entry name" value="Terpenoid cyclases/Protein prenyltransferases"/>
    <property type="match status" value="1"/>
</dbReference>
<evidence type="ECO:0000313" key="2">
    <source>
        <dbReference type="Proteomes" id="UP001220610"/>
    </source>
</evidence>
<dbReference type="EMBL" id="CP119311">
    <property type="protein sequence ID" value="WEK37690.1"/>
    <property type="molecule type" value="Genomic_DNA"/>
</dbReference>
<accession>A0AAJ5WVR4</accession>
<gene>
    <name evidence="1" type="ORF">P0Y53_09265</name>
</gene>
<evidence type="ECO:0000313" key="1">
    <source>
        <dbReference type="EMBL" id="WEK37690.1"/>
    </source>
</evidence>
<dbReference type="GO" id="GO:0005975">
    <property type="term" value="P:carbohydrate metabolic process"/>
    <property type="evidence" value="ECO:0007669"/>
    <property type="project" value="InterPro"/>
</dbReference>
<dbReference type="InterPro" id="IPR008928">
    <property type="entry name" value="6-hairpin_glycosidase_sf"/>
</dbReference>
<reference evidence="1" key="1">
    <citation type="submission" date="2023-03" db="EMBL/GenBank/DDBJ databases">
        <title>Andean soil-derived lignocellulolytic bacterial consortium as a source of novel taxa and putative plastic-active enzymes.</title>
        <authorList>
            <person name="Diaz-Garcia L."/>
            <person name="Chuvochina M."/>
            <person name="Feuerriegel G."/>
            <person name="Bunk B."/>
            <person name="Sproer C."/>
            <person name="Streit W.R."/>
            <person name="Rodriguez L.M."/>
            <person name="Overmann J."/>
            <person name="Jimenez D.J."/>
        </authorList>
    </citation>
    <scope>NUCLEOTIDE SEQUENCE</scope>
    <source>
        <strain evidence="1">MAG 7</strain>
    </source>
</reference>
<dbReference type="AlphaFoldDB" id="A0AAJ5WVR4"/>
<name>A0AAJ5WVR4_9BACT</name>
<dbReference type="Proteomes" id="UP001220610">
    <property type="component" value="Chromosome"/>
</dbReference>
<organism evidence="1 2">
    <name type="scientific">Candidatus Pseudobacter hemicellulosilyticus</name>
    <dbReference type="NCBI Taxonomy" id="3121375"/>
    <lineage>
        <taxon>Bacteria</taxon>
        <taxon>Pseudomonadati</taxon>
        <taxon>Bacteroidota</taxon>
        <taxon>Chitinophagia</taxon>
        <taxon>Chitinophagales</taxon>
        <taxon>Chitinophagaceae</taxon>
        <taxon>Pseudobacter</taxon>
    </lineage>
</organism>
<dbReference type="InterPro" id="IPR008930">
    <property type="entry name" value="Terpenoid_cyclase/PrenylTrfase"/>
</dbReference>
<proteinExistence type="predicted"/>
<dbReference type="SUPFAM" id="SSF48208">
    <property type="entry name" value="Six-hairpin glycosidases"/>
    <property type="match status" value="1"/>
</dbReference>
<protein>
    <submittedName>
        <fullName evidence="1">Glycerophosphoryl diester phosphodiesterase</fullName>
    </submittedName>
</protein>